<sequence>MIDLTRGQTVACELEGRKSYDREVGTCAFADTGEDLGDIL</sequence>
<dbReference type="EMBL" id="CADCUU010000388">
    <property type="protein sequence ID" value="CAA9427165.1"/>
    <property type="molecule type" value="Genomic_DNA"/>
</dbReference>
<gene>
    <name evidence="1" type="ORF">AVDCRST_MAG15-2587</name>
</gene>
<feature type="non-terminal residue" evidence="1">
    <location>
        <position position="40"/>
    </location>
</feature>
<organism evidence="1">
    <name type="scientific">uncultured Rubellimicrobium sp</name>
    <dbReference type="NCBI Taxonomy" id="543078"/>
    <lineage>
        <taxon>Bacteria</taxon>
        <taxon>Pseudomonadati</taxon>
        <taxon>Pseudomonadota</taxon>
        <taxon>Alphaproteobacteria</taxon>
        <taxon>Rhodobacterales</taxon>
        <taxon>Roseobacteraceae</taxon>
        <taxon>Rubellimicrobium</taxon>
        <taxon>environmental samples</taxon>
    </lineage>
</organism>
<evidence type="ECO:0000313" key="1">
    <source>
        <dbReference type="EMBL" id="CAA9427165.1"/>
    </source>
</evidence>
<reference evidence="1" key="1">
    <citation type="submission" date="2020-02" db="EMBL/GenBank/DDBJ databases">
        <authorList>
            <person name="Meier V. D."/>
        </authorList>
    </citation>
    <scope>NUCLEOTIDE SEQUENCE</scope>
    <source>
        <strain evidence="1">AVDCRST_MAG15</strain>
    </source>
</reference>
<proteinExistence type="predicted"/>
<name>A0A6J4PW28_9RHOB</name>
<protein>
    <submittedName>
        <fullName evidence="1">Uncharacterized protein</fullName>
    </submittedName>
</protein>
<accession>A0A6J4PW28</accession>
<dbReference type="AlphaFoldDB" id="A0A6J4PW28"/>